<dbReference type="Proteomes" id="UP000247792">
    <property type="component" value="Unassembled WGS sequence"/>
</dbReference>
<dbReference type="AlphaFoldDB" id="A0A318IM66"/>
<dbReference type="RefSeq" id="WP_110258355.1">
    <property type="nucleotide sequence ID" value="NZ_QJKB01000023.1"/>
</dbReference>
<dbReference type="GO" id="GO:0003700">
    <property type="term" value="F:DNA-binding transcription factor activity"/>
    <property type="evidence" value="ECO:0007669"/>
    <property type="project" value="InterPro"/>
</dbReference>
<dbReference type="SMART" id="SM00342">
    <property type="entry name" value="HTH_ARAC"/>
    <property type="match status" value="1"/>
</dbReference>
<evidence type="ECO:0000259" key="4">
    <source>
        <dbReference type="PROSITE" id="PS01124"/>
    </source>
</evidence>
<proteinExistence type="predicted"/>
<reference evidence="5 6" key="1">
    <citation type="submission" date="2018-05" db="EMBL/GenBank/DDBJ databases">
        <title>Genomic Encyclopedia of Type Strains, Phase IV (KMG-IV): sequencing the most valuable type-strain genomes for metagenomic binning, comparative biology and taxonomic classification.</title>
        <authorList>
            <person name="Goeker M."/>
        </authorList>
    </citation>
    <scope>NUCLEOTIDE SEQUENCE [LARGE SCALE GENOMIC DNA]</scope>
    <source>
        <strain evidence="5 6">DSM 19792</strain>
    </source>
</reference>
<evidence type="ECO:0000256" key="2">
    <source>
        <dbReference type="ARBA" id="ARBA00023125"/>
    </source>
</evidence>
<accession>A0A318IM66</accession>
<dbReference type="InterPro" id="IPR018060">
    <property type="entry name" value="HTH_AraC"/>
</dbReference>
<dbReference type="InterPro" id="IPR050204">
    <property type="entry name" value="AraC_XylS_family_regulators"/>
</dbReference>
<evidence type="ECO:0000313" key="6">
    <source>
        <dbReference type="Proteomes" id="UP000247792"/>
    </source>
</evidence>
<organism evidence="5 6">
    <name type="scientific">Undibacterium pigrum</name>
    <dbReference type="NCBI Taxonomy" id="401470"/>
    <lineage>
        <taxon>Bacteria</taxon>
        <taxon>Pseudomonadati</taxon>
        <taxon>Pseudomonadota</taxon>
        <taxon>Betaproteobacteria</taxon>
        <taxon>Burkholderiales</taxon>
        <taxon>Oxalobacteraceae</taxon>
        <taxon>Undibacterium</taxon>
    </lineage>
</organism>
<dbReference type="EMBL" id="QJKB01000023">
    <property type="protein sequence ID" value="PXX34960.1"/>
    <property type="molecule type" value="Genomic_DNA"/>
</dbReference>
<comment type="caution">
    <text evidence="5">The sequence shown here is derived from an EMBL/GenBank/DDBJ whole genome shotgun (WGS) entry which is preliminary data.</text>
</comment>
<protein>
    <submittedName>
        <fullName evidence="5">AraC family transcriptional regulator</fullName>
    </submittedName>
</protein>
<dbReference type="InterPro" id="IPR020449">
    <property type="entry name" value="Tscrpt_reg_AraC-type_HTH"/>
</dbReference>
<keyword evidence="3" id="KW-0804">Transcription</keyword>
<dbReference type="PANTHER" id="PTHR46796">
    <property type="entry name" value="HTH-TYPE TRANSCRIPTIONAL ACTIVATOR RHAS-RELATED"/>
    <property type="match status" value="1"/>
</dbReference>
<keyword evidence="2" id="KW-0238">DNA-binding</keyword>
<name>A0A318IM66_9BURK</name>
<dbReference type="GO" id="GO:0043565">
    <property type="term" value="F:sequence-specific DNA binding"/>
    <property type="evidence" value="ECO:0007669"/>
    <property type="project" value="InterPro"/>
</dbReference>
<dbReference type="InterPro" id="IPR009057">
    <property type="entry name" value="Homeodomain-like_sf"/>
</dbReference>
<dbReference type="OrthoDB" id="9816344at2"/>
<dbReference type="PRINTS" id="PR00032">
    <property type="entry name" value="HTHARAC"/>
</dbReference>
<dbReference type="SUPFAM" id="SSF46689">
    <property type="entry name" value="Homeodomain-like"/>
    <property type="match status" value="2"/>
</dbReference>
<gene>
    <name evidence="5" type="ORF">DFR42_1239</name>
</gene>
<feature type="domain" description="HTH araC/xylS-type" evidence="4">
    <location>
        <begin position="198"/>
        <end position="296"/>
    </location>
</feature>
<dbReference type="PROSITE" id="PS01124">
    <property type="entry name" value="HTH_ARAC_FAMILY_2"/>
    <property type="match status" value="1"/>
</dbReference>
<dbReference type="InterPro" id="IPR018062">
    <property type="entry name" value="HTH_AraC-typ_CS"/>
</dbReference>
<dbReference type="Gene3D" id="1.10.10.60">
    <property type="entry name" value="Homeodomain-like"/>
    <property type="match status" value="1"/>
</dbReference>
<keyword evidence="6" id="KW-1185">Reference proteome</keyword>
<evidence type="ECO:0000313" key="5">
    <source>
        <dbReference type="EMBL" id="PXX34960.1"/>
    </source>
</evidence>
<keyword evidence="1" id="KW-0805">Transcription regulation</keyword>
<dbReference type="Pfam" id="PF12833">
    <property type="entry name" value="HTH_18"/>
    <property type="match status" value="1"/>
</dbReference>
<sequence length="300" mass="33284">MIVPDLITWSFANPAMALTLRTLFESELLSIRHGVARPAPDDSKELECETADLVLLPIAGVLAKHDGPKQHVIANANHAIFLGTGQPYRITFPGDIGDEALVLDFSKEALMQMLVDAVGVEQLYAPALRPHSLLPPASVLNRELLWRHLHEPVVNQLAVQEISVSVLTSSVQAACLDRQQLQRTRHTQTQARRRSQVEAVKELISLCPQQEWALDELASHVHASPFHLARVFREEVGLPVHRYLVRTRLARALRAMQASCADLTQIAHASGFASHSHFTSSFRSVFGMTPTQSRQRNSTS</sequence>
<evidence type="ECO:0000256" key="1">
    <source>
        <dbReference type="ARBA" id="ARBA00023015"/>
    </source>
</evidence>
<evidence type="ECO:0000256" key="3">
    <source>
        <dbReference type="ARBA" id="ARBA00023163"/>
    </source>
</evidence>
<dbReference type="PROSITE" id="PS00041">
    <property type="entry name" value="HTH_ARAC_FAMILY_1"/>
    <property type="match status" value="1"/>
</dbReference>